<keyword evidence="3" id="KW-1185">Reference proteome</keyword>
<accession>A0A1C4DPU8</accession>
<evidence type="ECO:0000256" key="1">
    <source>
        <dbReference type="SAM" id="MobiDB-lite"/>
    </source>
</evidence>
<dbReference type="RefSeq" id="WP_169792820.1">
    <property type="nucleotide sequence ID" value="NZ_FMAU01000008.1"/>
</dbReference>
<feature type="region of interest" description="Disordered" evidence="1">
    <location>
        <begin position="1"/>
        <end position="46"/>
    </location>
</feature>
<proteinExistence type="predicted"/>
<dbReference type="AlphaFoldDB" id="A0A1C4DPU8"/>
<dbReference type="Proteomes" id="UP000181997">
    <property type="component" value="Unassembled WGS sequence"/>
</dbReference>
<protein>
    <submittedName>
        <fullName evidence="2">Uncharacterized protein</fullName>
    </submittedName>
</protein>
<reference evidence="3" key="1">
    <citation type="submission" date="2016-08" db="EMBL/GenBank/DDBJ databases">
        <authorList>
            <person name="Varghese N."/>
            <person name="Submissions Spin"/>
        </authorList>
    </citation>
    <scope>NUCLEOTIDE SEQUENCE [LARGE SCALE GENOMIC DNA]</scope>
    <source>
        <strain evidence="3">SGD-1123</strain>
    </source>
</reference>
<feature type="compositionally biased region" description="Polar residues" evidence="1">
    <location>
        <begin position="7"/>
        <end position="17"/>
    </location>
</feature>
<sequence>MTKKDNNGSSNQNSPKRGTTEFAAELTSGDNSKGNKHNKDQKNKTD</sequence>
<evidence type="ECO:0000313" key="3">
    <source>
        <dbReference type="Proteomes" id="UP000181997"/>
    </source>
</evidence>
<feature type="compositionally biased region" description="Basic and acidic residues" evidence="1">
    <location>
        <begin position="37"/>
        <end position="46"/>
    </location>
</feature>
<gene>
    <name evidence="2" type="ORF">GA0061094_4046</name>
</gene>
<evidence type="ECO:0000313" key="2">
    <source>
        <dbReference type="EMBL" id="SCC33260.1"/>
    </source>
</evidence>
<dbReference type="EMBL" id="FMAU01000008">
    <property type="protein sequence ID" value="SCC33260.1"/>
    <property type="molecule type" value="Genomic_DNA"/>
</dbReference>
<name>A0A1C4DPU8_9BACI</name>
<organism evidence="2 3">
    <name type="scientific">[Bacillus] enclensis</name>
    <dbReference type="NCBI Taxonomy" id="1402860"/>
    <lineage>
        <taxon>Bacteria</taxon>
        <taxon>Bacillati</taxon>
        <taxon>Bacillota</taxon>
        <taxon>Bacilli</taxon>
        <taxon>Bacillales</taxon>
        <taxon>Bacillaceae</taxon>
        <taxon>Rossellomorea</taxon>
    </lineage>
</organism>